<evidence type="ECO:0000313" key="2">
    <source>
        <dbReference type="Proteomes" id="UP000033187"/>
    </source>
</evidence>
<protein>
    <submittedName>
        <fullName evidence="1">tRNA(Ile2) 2-agmatinylcytidine synthetase</fullName>
    </submittedName>
</protein>
<dbReference type="Gene3D" id="3.30.70.2200">
    <property type="match status" value="1"/>
</dbReference>
<keyword evidence="2" id="KW-1185">Reference proteome</keyword>
<dbReference type="EMBL" id="LN829119">
    <property type="protein sequence ID" value="CPR17672.1"/>
    <property type="molecule type" value="Genomic_DNA"/>
</dbReference>
<dbReference type="KEGG" id="fiy:BN1229_v1_1366"/>
<evidence type="ECO:0000313" key="1">
    <source>
        <dbReference type="EMBL" id="CPR17672.1"/>
    </source>
</evidence>
<dbReference type="RefSeq" id="WP_052743748.1">
    <property type="nucleotide sequence ID" value="NZ_LN829118.1"/>
</dbReference>
<accession>A0A0D6JD84</accession>
<dbReference type="KEGG" id="fil:BN1229_v1_1367"/>
<organism evidence="1 2">
    <name type="scientific">Candidatus Filomicrobium marinum</name>
    <dbReference type="NCBI Taxonomy" id="1608628"/>
    <lineage>
        <taxon>Bacteria</taxon>
        <taxon>Pseudomonadati</taxon>
        <taxon>Pseudomonadota</taxon>
        <taxon>Alphaproteobacteria</taxon>
        <taxon>Hyphomicrobiales</taxon>
        <taxon>Hyphomicrobiaceae</taxon>
        <taxon>Filomicrobium</taxon>
    </lineage>
</organism>
<gene>
    <name evidence="1" type="ORF">YBN1229_v1_1366</name>
</gene>
<name>A0A0D6JD84_9HYPH</name>
<dbReference type="AlphaFoldDB" id="A0A0D6JD84"/>
<reference evidence="2" key="1">
    <citation type="submission" date="2015-02" db="EMBL/GenBank/DDBJ databases">
        <authorList>
            <person name="Chooi Y.-H."/>
        </authorList>
    </citation>
    <scope>NUCLEOTIDE SEQUENCE [LARGE SCALE GENOMIC DNA]</scope>
    <source>
        <strain evidence="2">strain Y</strain>
    </source>
</reference>
<sequence length="254" mass="27786">MRIGSGWLMRVLLGIDDTDNLESRGTGYRARQLGLRLAGEGLAQVRGISRHQLFVHPDIRYTSHNSALCLDLTWGGRPLSELAELCRSFLRAESAPGSDAAFCIAPFDEIPDDVVTYGKRAKNTVLNQDMARELARRTDIHLEGVTGDEGGVIGALACVGLRKGGHDGRFVWVAGVRELTGVATVAYLLGSTGIDIIRTPDDEILAADARVLVDPWPRPVLLDDKAVLLIEKIMEGAHGDHDWKIVPKEIIKQY</sequence>
<dbReference type="Proteomes" id="UP000033187">
    <property type="component" value="Chromosome 1"/>
</dbReference>
<dbReference type="OrthoDB" id="270233at2"/>
<proteinExistence type="predicted"/>